<dbReference type="EMBL" id="JARJLG010000295">
    <property type="protein sequence ID" value="KAJ7719179.1"/>
    <property type="molecule type" value="Genomic_DNA"/>
</dbReference>
<dbReference type="AlphaFoldDB" id="A0AAD7HFT1"/>
<dbReference type="Proteomes" id="UP001215280">
    <property type="component" value="Unassembled WGS sequence"/>
</dbReference>
<sequence length="162" mass="18504">MPARGSAESRTCSAAQLRAMRAYRDRNTDNLRAKAQERMARQCRRAKDTGELGECQARVHAASRLFRERNGTQLAEVQRARRAYKFIEKHGLAAYEARNATPPPEAPSPEETETSSSAVSATGEYDAEMLDFLDNHDPTTHPDYIPKPGEQRFFQRGKWRWY</sequence>
<evidence type="ECO:0000313" key="2">
    <source>
        <dbReference type="EMBL" id="KAJ7719179.1"/>
    </source>
</evidence>
<reference evidence="2" key="1">
    <citation type="submission" date="2023-03" db="EMBL/GenBank/DDBJ databases">
        <title>Massive genome expansion in bonnet fungi (Mycena s.s.) driven by repeated elements and novel gene families across ecological guilds.</title>
        <authorList>
            <consortium name="Lawrence Berkeley National Laboratory"/>
            <person name="Harder C.B."/>
            <person name="Miyauchi S."/>
            <person name="Viragh M."/>
            <person name="Kuo A."/>
            <person name="Thoen E."/>
            <person name="Andreopoulos B."/>
            <person name="Lu D."/>
            <person name="Skrede I."/>
            <person name="Drula E."/>
            <person name="Henrissat B."/>
            <person name="Morin E."/>
            <person name="Kohler A."/>
            <person name="Barry K."/>
            <person name="LaButti K."/>
            <person name="Morin E."/>
            <person name="Salamov A."/>
            <person name="Lipzen A."/>
            <person name="Mereny Z."/>
            <person name="Hegedus B."/>
            <person name="Baldrian P."/>
            <person name="Stursova M."/>
            <person name="Weitz H."/>
            <person name="Taylor A."/>
            <person name="Grigoriev I.V."/>
            <person name="Nagy L.G."/>
            <person name="Martin F."/>
            <person name="Kauserud H."/>
        </authorList>
    </citation>
    <scope>NUCLEOTIDE SEQUENCE</scope>
    <source>
        <strain evidence="2">CBHHK188m</strain>
    </source>
</reference>
<protein>
    <submittedName>
        <fullName evidence="2">Uncharacterized protein</fullName>
    </submittedName>
</protein>
<accession>A0AAD7HFT1</accession>
<evidence type="ECO:0000313" key="3">
    <source>
        <dbReference type="Proteomes" id="UP001215280"/>
    </source>
</evidence>
<organism evidence="2 3">
    <name type="scientific">Mycena maculata</name>
    <dbReference type="NCBI Taxonomy" id="230809"/>
    <lineage>
        <taxon>Eukaryota</taxon>
        <taxon>Fungi</taxon>
        <taxon>Dikarya</taxon>
        <taxon>Basidiomycota</taxon>
        <taxon>Agaricomycotina</taxon>
        <taxon>Agaricomycetes</taxon>
        <taxon>Agaricomycetidae</taxon>
        <taxon>Agaricales</taxon>
        <taxon>Marasmiineae</taxon>
        <taxon>Mycenaceae</taxon>
        <taxon>Mycena</taxon>
    </lineage>
</organism>
<evidence type="ECO:0000256" key="1">
    <source>
        <dbReference type="SAM" id="MobiDB-lite"/>
    </source>
</evidence>
<name>A0AAD7HFT1_9AGAR</name>
<comment type="caution">
    <text evidence="2">The sequence shown here is derived from an EMBL/GenBank/DDBJ whole genome shotgun (WGS) entry which is preliminary data.</text>
</comment>
<gene>
    <name evidence="2" type="ORF">DFH07DRAFT_973013</name>
</gene>
<feature type="region of interest" description="Disordered" evidence="1">
    <location>
        <begin position="93"/>
        <end position="150"/>
    </location>
</feature>
<proteinExistence type="predicted"/>
<keyword evidence="3" id="KW-1185">Reference proteome</keyword>